<dbReference type="SUPFAM" id="SSF103481">
    <property type="entry name" value="Multidrug resistance efflux transporter EmrE"/>
    <property type="match status" value="1"/>
</dbReference>
<dbReference type="PANTHER" id="PTHR30561:SF1">
    <property type="entry name" value="MULTIDRUG TRANSPORTER EMRE"/>
    <property type="match status" value="1"/>
</dbReference>
<keyword evidence="7 10" id="KW-0472">Membrane</keyword>
<dbReference type="InterPro" id="IPR045324">
    <property type="entry name" value="Small_multidrug_res"/>
</dbReference>
<evidence type="ECO:0000313" key="12">
    <source>
        <dbReference type="Proteomes" id="UP000703038"/>
    </source>
</evidence>
<keyword evidence="4" id="KW-1003">Cell membrane</keyword>
<evidence type="ECO:0000256" key="8">
    <source>
        <dbReference type="ARBA" id="ARBA00023251"/>
    </source>
</evidence>
<comment type="subcellular location">
    <subcellularLocation>
        <location evidence="1 9">Cell membrane</location>
        <topology evidence="1 9">Multi-pass membrane protein</topology>
    </subcellularLocation>
</comment>
<dbReference type="Pfam" id="PF00893">
    <property type="entry name" value="Multi_Drug_Res"/>
    <property type="match status" value="1"/>
</dbReference>
<keyword evidence="5 9" id="KW-0812">Transmembrane</keyword>
<dbReference type="EMBL" id="JAFBBK010000001">
    <property type="protein sequence ID" value="MBM7417378.1"/>
    <property type="molecule type" value="Genomic_DNA"/>
</dbReference>
<accession>A0ABS2KZM5</accession>
<evidence type="ECO:0000256" key="3">
    <source>
        <dbReference type="ARBA" id="ARBA00022448"/>
    </source>
</evidence>
<dbReference type="InterPro" id="IPR000390">
    <property type="entry name" value="Small_drug/metabolite_transptr"/>
</dbReference>
<feature type="transmembrane region" description="Helical" evidence="10">
    <location>
        <begin position="83"/>
        <end position="101"/>
    </location>
</feature>
<comment type="similarity">
    <text evidence="2">Belongs to the drug/metabolite transporter (DMT) superfamily. Small multidrug resistance (SMR) (TC 2.A.7.1) family. Mmr subfamily.</text>
</comment>
<keyword evidence="6 10" id="KW-1133">Transmembrane helix</keyword>
<feature type="transmembrane region" description="Helical" evidence="10">
    <location>
        <begin position="57"/>
        <end position="77"/>
    </location>
</feature>
<evidence type="ECO:0000313" key="11">
    <source>
        <dbReference type="EMBL" id="MBM7417378.1"/>
    </source>
</evidence>
<keyword evidence="12" id="KW-1185">Reference proteome</keyword>
<sequence length="108" mass="11082">MMWWLLSGAIVVEVAATLALRASEGGRKKAWLVPVVAGYVVAFALLSATLSEGMAVGVAYGVWAACGVALTAVAGRLLFREPLTWIMALGIATIVGGVLLIETGSAAH</sequence>
<feature type="transmembrane region" description="Helical" evidence="10">
    <location>
        <begin position="31"/>
        <end position="50"/>
    </location>
</feature>
<proteinExistence type="inferred from homology"/>
<dbReference type="PANTHER" id="PTHR30561">
    <property type="entry name" value="SMR FAMILY PROTON-DEPENDENT DRUG EFFLUX TRANSPORTER SUGE"/>
    <property type="match status" value="1"/>
</dbReference>
<evidence type="ECO:0000256" key="1">
    <source>
        <dbReference type="ARBA" id="ARBA00004651"/>
    </source>
</evidence>
<gene>
    <name evidence="11" type="ORF">JOE42_004111</name>
</gene>
<name>A0ABS2KZM5_9NOCA</name>
<evidence type="ECO:0000256" key="6">
    <source>
        <dbReference type="ARBA" id="ARBA00022989"/>
    </source>
</evidence>
<evidence type="ECO:0000256" key="5">
    <source>
        <dbReference type="ARBA" id="ARBA00022692"/>
    </source>
</evidence>
<evidence type="ECO:0000256" key="2">
    <source>
        <dbReference type="ARBA" id="ARBA00007822"/>
    </source>
</evidence>
<organism evidence="11 12">
    <name type="scientific">Rhodococcoides corynebacterioides</name>
    <dbReference type="NCBI Taxonomy" id="53972"/>
    <lineage>
        <taxon>Bacteria</taxon>
        <taxon>Bacillati</taxon>
        <taxon>Actinomycetota</taxon>
        <taxon>Actinomycetes</taxon>
        <taxon>Mycobacteriales</taxon>
        <taxon>Nocardiaceae</taxon>
        <taxon>Rhodococcoides</taxon>
    </lineage>
</organism>
<evidence type="ECO:0000256" key="10">
    <source>
        <dbReference type="SAM" id="Phobius"/>
    </source>
</evidence>
<evidence type="ECO:0000256" key="4">
    <source>
        <dbReference type="ARBA" id="ARBA00022475"/>
    </source>
</evidence>
<keyword evidence="8" id="KW-0046">Antibiotic resistance</keyword>
<dbReference type="Gene3D" id="1.10.3730.20">
    <property type="match status" value="1"/>
</dbReference>
<evidence type="ECO:0000256" key="7">
    <source>
        <dbReference type="ARBA" id="ARBA00023136"/>
    </source>
</evidence>
<evidence type="ECO:0000256" key="9">
    <source>
        <dbReference type="RuleBase" id="RU003942"/>
    </source>
</evidence>
<reference evidence="11 12" key="1">
    <citation type="submission" date="2021-01" db="EMBL/GenBank/DDBJ databases">
        <title>Genomics of switchgrass bacterial isolates.</title>
        <authorList>
            <person name="Shade A."/>
        </authorList>
    </citation>
    <scope>NUCLEOTIDE SEQUENCE [LARGE SCALE GENOMIC DNA]</scope>
    <source>
        <strain evidence="11 12">PvP111</strain>
    </source>
</reference>
<comment type="caution">
    <text evidence="11">The sequence shown here is derived from an EMBL/GenBank/DDBJ whole genome shotgun (WGS) entry which is preliminary data.</text>
</comment>
<protein>
    <submittedName>
        <fullName evidence="11">Small multidrug resistance pump</fullName>
    </submittedName>
</protein>
<dbReference type="Proteomes" id="UP000703038">
    <property type="component" value="Unassembled WGS sequence"/>
</dbReference>
<dbReference type="InterPro" id="IPR037185">
    <property type="entry name" value="EmrE-like"/>
</dbReference>
<keyword evidence="3" id="KW-0813">Transport</keyword>